<proteinExistence type="predicted"/>
<protein>
    <submittedName>
        <fullName evidence="2">Uncharacterized protein</fullName>
    </submittedName>
</protein>
<dbReference type="OrthoDB" id="3268677at2759"/>
<feature type="compositionally biased region" description="Polar residues" evidence="1">
    <location>
        <begin position="668"/>
        <end position="680"/>
    </location>
</feature>
<dbReference type="EMBL" id="KZ857435">
    <property type="protein sequence ID" value="RDX45703.1"/>
    <property type="molecule type" value="Genomic_DNA"/>
</dbReference>
<keyword evidence="3" id="KW-1185">Reference proteome</keyword>
<dbReference type="AlphaFoldDB" id="A0A371CZJ8"/>
<feature type="region of interest" description="Disordered" evidence="1">
    <location>
        <begin position="663"/>
        <end position="686"/>
    </location>
</feature>
<accession>A0A371CZJ8</accession>
<feature type="region of interest" description="Disordered" evidence="1">
    <location>
        <begin position="448"/>
        <end position="483"/>
    </location>
</feature>
<dbReference type="Proteomes" id="UP000256964">
    <property type="component" value="Unassembled WGS sequence"/>
</dbReference>
<organism evidence="2 3">
    <name type="scientific">Lentinus brumalis</name>
    <dbReference type="NCBI Taxonomy" id="2498619"/>
    <lineage>
        <taxon>Eukaryota</taxon>
        <taxon>Fungi</taxon>
        <taxon>Dikarya</taxon>
        <taxon>Basidiomycota</taxon>
        <taxon>Agaricomycotina</taxon>
        <taxon>Agaricomycetes</taxon>
        <taxon>Polyporales</taxon>
        <taxon>Polyporaceae</taxon>
        <taxon>Lentinus</taxon>
    </lineage>
</organism>
<sequence length="872" mass="96309">MECNIAIEYLDLLEYAGPVGLSCDDTKLVPGLDPVYDKDRNGFVVLGGVGDPMPVADPEELNAAIAAGRIAKAEKLRLWVMNVPIPGGAPLILAAMGVSNKTSAEFLWELHQRILTGICDAGINVISSASDGATTERAVQARREETATHRLHYSIPHPAKATRLVFDIPCFGPQKQPLVMVQDARHALKTVRNNFYTGSRLLTLGPEVAHYSHARRMAHENGPLYMRDVEKVDRQDDNAAARLFSGDALEWFTAKHGDEHRGTAVYHFVYGEPVDSHIGCTMDIAERLKMAFRAEFFTDLWEIFLVRAGYSKSRHFVSHQAAAIIRRLTRSLVQLTYLFRDHLGGRYPLLPWLLSTEPCEHSFGTSRLIVEDFKMLQFYYMIPKITAHMRSNIFTSYHGDSKARANLAVLRQFPTDTEILSIVAGAYEEAVSLWAVLGVSPADLDPTLCSPEHGLPTPQAVLDDDDDASSDGESEFESDSDELEPAEQLLDDIIAELDSLSTDFITEDEILKLTYAAISLSVDERIQINSLSEPDEVDTEDWLAQTADIFAGILGHASDTSLPVAPLSDPHVAPESTLLDAYADMSELVKIRQQHQTLQAASGVRVRQGVEPAGASVPRPEGAAEIQEARHVVLRKLQNILKEHQSESNSPGLKRLARWTDGPARTAAGNSANAEQASKTRASKEVTRRRDIYKKFFPTDFDHLTQGRVSKLTPLTSSFDDDPTTNPDGFAFVLVDGRVRLGRVISVYSKGGGKHGRNGWVAVIESVSAASYIAIQVYDHTFGRQFCGSTSEAMARCRKKSYALIDPHLLLCKTRHPPKPVAGDLQVSPEDVQDFSRLKAVLPRLLAVVKELKKRKQSKNTAAEDADDEEEE</sequence>
<feature type="compositionally biased region" description="Acidic residues" evidence="1">
    <location>
        <begin position="462"/>
        <end position="483"/>
    </location>
</feature>
<name>A0A371CZJ8_9APHY</name>
<dbReference type="STRING" id="139420.A0A371CZJ8"/>
<reference evidence="2 3" key="1">
    <citation type="journal article" date="2018" name="Biotechnol. Biofuels">
        <title>Integrative visual omics of the white-rot fungus Polyporus brumalis exposes the biotechnological potential of its oxidative enzymes for delignifying raw plant biomass.</title>
        <authorList>
            <person name="Miyauchi S."/>
            <person name="Rancon A."/>
            <person name="Drula E."/>
            <person name="Hage H."/>
            <person name="Chaduli D."/>
            <person name="Favel A."/>
            <person name="Grisel S."/>
            <person name="Henrissat B."/>
            <person name="Herpoel-Gimbert I."/>
            <person name="Ruiz-Duenas F.J."/>
            <person name="Chevret D."/>
            <person name="Hainaut M."/>
            <person name="Lin J."/>
            <person name="Wang M."/>
            <person name="Pangilinan J."/>
            <person name="Lipzen A."/>
            <person name="Lesage-Meessen L."/>
            <person name="Navarro D."/>
            <person name="Riley R."/>
            <person name="Grigoriev I.V."/>
            <person name="Zhou S."/>
            <person name="Raouche S."/>
            <person name="Rosso M.N."/>
        </authorList>
    </citation>
    <scope>NUCLEOTIDE SEQUENCE [LARGE SCALE GENOMIC DNA]</scope>
    <source>
        <strain evidence="2 3">BRFM 1820</strain>
    </source>
</reference>
<evidence type="ECO:0000313" key="2">
    <source>
        <dbReference type="EMBL" id="RDX45703.1"/>
    </source>
</evidence>
<evidence type="ECO:0000313" key="3">
    <source>
        <dbReference type="Proteomes" id="UP000256964"/>
    </source>
</evidence>
<gene>
    <name evidence="2" type="ORF">OH76DRAFT_1486179</name>
</gene>
<evidence type="ECO:0000256" key="1">
    <source>
        <dbReference type="SAM" id="MobiDB-lite"/>
    </source>
</evidence>